<dbReference type="Proteomes" id="UP000236333">
    <property type="component" value="Unassembled WGS sequence"/>
</dbReference>
<sequence length="303" mass="32410">MQLQQRLAGSGRASGTCSSRRSLVVKATIAPPAPATAGAKKLFQFDGALSEVDPEIHSLITKEKGRQVRGLELIASENFTSKAVMQALGSCMTNKYSEGRPNARYYGGNEYIDQVELLCEGLQGGPHNHTISALAVALKMANTEEFRVYQKQVIANCQSLCARLQSHGYKVVSDGTDNHLVLIDLKPAGIDGARVQTVLDEVSITLNKNSVAGDKSAMTPGGIRIGTPALTTRGFSAKDFELVADFIHRAIVIAKDCQAKTPAPAKLKDFKEYLEGPAAARPDIAALRSEVEALAQSFPMPGL</sequence>
<evidence type="ECO:0000256" key="3">
    <source>
        <dbReference type="ARBA" id="ARBA00022898"/>
    </source>
</evidence>
<dbReference type="Pfam" id="PF00464">
    <property type="entry name" value="SHMT"/>
    <property type="match status" value="2"/>
</dbReference>
<reference evidence="5 6" key="1">
    <citation type="journal article" date="2017" name="Mol. Biol. Evol.">
        <title>The 4-celled Tetrabaena socialis nuclear genome reveals the essential components for genetic control of cell number at the origin of multicellularity in the volvocine lineage.</title>
        <authorList>
            <person name="Featherston J."/>
            <person name="Arakaki Y."/>
            <person name="Hanschen E.R."/>
            <person name="Ferris P.J."/>
            <person name="Michod R.E."/>
            <person name="Olson B.J.S.C."/>
            <person name="Nozaki H."/>
            <person name="Durand P.M."/>
        </authorList>
    </citation>
    <scope>NUCLEOTIDE SEQUENCE [LARGE SCALE GENOMIC DNA]</scope>
    <source>
        <strain evidence="5 6">NIES-571</strain>
    </source>
</reference>
<accession>A0A2J7ZYV8</accession>
<dbReference type="Gene3D" id="3.90.1150.10">
    <property type="entry name" value="Aspartate Aminotransferase, domain 1"/>
    <property type="match status" value="2"/>
</dbReference>
<dbReference type="UniPathway" id="UPA00193"/>
<dbReference type="GO" id="GO:0030170">
    <property type="term" value="F:pyridoxal phosphate binding"/>
    <property type="evidence" value="ECO:0007669"/>
    <property type="project" value="TreeGrafter"/>
</dbReference>
<dbReference type="SUPFAM" id="SSF53383">
    <property type="entry name" value="PLP-dependent transferases"/>
    <property type="match status" value="2"/>
</dbReference>
<dbReference type="Gene3D" id="3.40.640.10">
    <property type="entry name" value="Type I PLP-dependent aspartate aminotransferase-like (Major domain)"/>
    <property type="match status" value="2"/>
</dbReference>
<dbReference type="AlphaFoldDB" id="A0A2J7ZYV8"/>
<name>A0A2J7ZYV8_9CHLO</name>
<feature type="domain" description="Serine hydroxymethyltransferase-like" evidence="4">
    <location>
        <begin position="49"/>
        <end position="120"/>
    </location>
</feature>
<proteinExistence type="predicted"/>
<dbReference type="PANTHER" id="PTHR11680">
    <property type="entry name" value="SERINE HYDROXYMETHYLTRANSFERASE"/>
    <property type="match status" value="1"/>
</dbReference>
<dbReference type="GO" id="GO:0032259">
    <property type="term" value="P:methylation"/>
    <property type="evidence" value="ECO:0007669"/>
    <property type="project" value="UniProtKB-KW"/>
</dbReference>
<dbReference type="InterPro" id="IPR015421">
    <property type="entry name" value="PyrdxlP-dep_Trfase_major"/>
</dbReference>
<dbReference type="InterPro" id="IPR015424">
    <property type="entry name" value="PyrdxlP-dep_Trfase"/>
</dbReference>
<keyword evidence="6" id="KW-1185">Reference proteome</keyword>
<gene>
    <name evidence="5" type="ORF">TSOC_008284</name>
</gene>
<comment type="caution">
    <text evidence="5">The sequence shown here is derived from an EMBL/GenBank/DDBJ whole genome shotgun (WGS) entry which is preliminary data.</text>
</comment>
<organism evidence="5 6">
    <name type="scientific">Tetrabaena socialis</name>
    <dbReference type="NCBI Taxonomy" id="47790"/>
    <lineage>
        <taxon>Eukaryota</taxon>
        <taxon>Viridiplantae</taxon>
        <taxon>Chlorophyta</taxon>
        <taxon>core chlorophytes</taxon>
        <taxon>Chlorophyceae</taxon>
        <taxon>CS clade</taxon>
        <taxon>Chlamydomonadales</taxon>
        <taxon>Tetrabaenaceae</taxon>
        <taxon>Tetrabaena</taxon>
    </lineage>
</organism>
<dbReference type="InterPro" id="IPR015422">
    <property type="entry name" value="PyrdxlP-dep_Trfase_small"/>
</dbReference>
<comment type="catalytic activity">
    <reaction evidence="1">
        <text>(6R)-5,10-methylene-5,6,7,8-tetrahydrofolate + glycine + H2O = (6S)-5,6,7,8-tetrahydrofolate + L-serine</text>
        <dbReference type="Rhea" id="RHEA:15481"/>
        <dbReference type="ChEBI" id="CHEBI:15377"/>
        <dbReference type="ChEBI" id="CHEBI:15636"/>
        <dbReference type="ChEBI" id="CHEBI:33384"/>
        <dbReference type="ChEBI" id="CHEBI:57305"/>
        <dbReference type="ChEBI" id="CHEBI:57453"/>
        <dbReference type="EC" id="2.1.2.1"/>
    </reaction>
</comment>
<dbReference type="EMBL" id="PGGS01000304">
    <property type="protein sequence ID" value="PNH05461.1"/>
    <property type="molecule type" value="Genomic_DNA"/>
</dbReference>
<dbReference type="GO" id="GO:0019264">
    <property type="term" value="P:glycine biosynthetic process from serine"/>
    <property type="evidence" value="ECO:0007669"/>
    <property type="project" value="TreeGrafter"/>
</dbReference>
<protein>
    <submittedName>
        <fullName evidence="5">Serine hydroxymethyltransferase, cytosolic</fullName>
    </submittedName>
</protein>
<keyword evidence="5" id="KW-0489">Methyltransferase</keyword>
<evidence type="ECO:0000259" key="4">
    <source>
        <dbReference type="Pfam" id="PF00464"/>
    </source>
</evidence>
<dbReference type="GO" id="GO:0004372">
    <property type="term" value="F:glycine hydroxymethyltransferase activity"/>
    <property type="evidence" value="ECO:0007669"/>
    <property type="project" value="UniProtKB-EC"/>
</dbReference>
<dbReference type="GO" id="GO:0035999">
    <property type="term" value="P:tetrahydrofolate interconversion"/>
    <property type="evidence" value="ECO:0007669"/>
    <property type="project" value="UniProtKB-UniPathway"/>
</dbReference>
<evidence type="ECO:0000313" key="5">
    <source>
        <dbReference type="EMBL" id="PNH05461.1"/>
    </source>
</evidence>
<evidence type="ECO:0000256" key="1">
    <source>
        <dbReference type="ARBA" id="ARBA00001528"/>
    </source>
</evidence>
<keyword evidence="5" id="KW-0808">Transferase</keyword>
<feature type="domain" description="Serine hydroxymethyltransferase-like" evidence="4">
    <location>
        <begin position="121"/>
        <end position="247"/>
    </location>
</feature>
<dbReference type="InterPro" id="IPR039429">
    <property type="entry name" value="SHMT-like_dom"/>
</dbReference>
<dbReference type="GO" id="GO:0005739">
    <property type="term" value="C:mitochondrion"/>
    <property type="evidence" value="ECO:0007669"/>
    <property type="project" value="TreeGrafter"/>
</dbReference>
<comment type="cofactor">
    <cofactor evidence="2">
        <name>pyridoxal 5'-phosphate</name>
        <dbReference type="ChEBI" id="CHEBI:597326"/>
    </cofactor>
</comment>
<dbReference type="OrthoDB" id="10265628at2759"/>
<evidence type="ECO:0000313" key="6">
    <source>
        <dbReference type="Proteomes" id="UP000236333"/>
    </source>
</evidence>
<dbReference type="InterPro" id="IPR049943">
    <property type="entry name" value="Ser_HO-MeTrfase-like"/>
</dbReference>
<keyword evidence="3" id="KW-0663">Pyridoxal phosphate</keyword>
<dbReference type="GO" id="GO:0008168">
    <property type="term" value="F:methyltransferase activity"/>
    <property type="evidence" value="ECO:0007669"/>
    <property type="project" value="UniProtKB-KW"/>
</dbReference>
<evidence type="ECO:0000256" key="2">
    <source>
        <dbReference type="ARBA" id="ARBA00001933"/>
    </source>
</evidence>
<dbReference type="PANTHER" id="PTHR11680:SF63">
    <property type="entry name" value="SERINE HYDROXYMETHYLTRANSFERASE 3, CHLOROPLASTIC"/>
    <property type="match status" value="1"/>
</dbReference>